<accession>A0A1B6DTT7</accession>
<evidence type="ECO:0000313" key="2">
    <source>
        <dbReference type="EMBL" id="JAS15149.1"/>
    </source>
</evidence>
<dbReference type="AlphaFoldDB" id="A0A1B6DTT7"/>
<name>A0A1B6DTT7_9HEMI</name>
<dbReference type="EMBL" id="GEDC01008220">
    <property type="protein sequence ID" value="JAS29078.1"/>
    <property type="molecule type" value="Transcribed_RNA"/>
</dbReference>
<protein>
    <submittedName>
        <fullName evidence="3">Uncharacterized protein</fullName>
    </submittedName>
</protein>
<reference evidence="3" key="1">
    <citation type="submission" date="2015-12" db="EMBL/GenBank/DDBJ databases">
        <title>De novo transcriptome assembly of four potential Pierce s Disease insect vectors from Arizona vineyards.</title>
        <authorList>
            <person name="Tassone E.E."/>
        </authorList>
    </citation>
    <scope>NUCLEOTIDE SEQUENCE</scope>
</reference>
<evidence type="ECO:0000313" key="3">
    <source>
        <dbReference type="EMBL" id="JAS29078.1"/>
    </source>
</evidence>
<feature type="compositionally biased region" description="Basic and acidic residues" evidence="1">
    <location>
        <begin position="13"/>
        <end position="26"/>
    </location>
</feature>
<proteinExistence type="predicted"/>
<sequence>METGDHQTGSAAEIRETAVRQDRTDGQDTAAEEEGVHEDVQDAEAAAQGDRVTTENGEGQTHTEEQIRGENAGFCENFEASVVHATSQGRQVRLVVKKRLVQAITKHMKTE</sequence>
<feature type="region of interest" description="Disordered" evidence="1">
    <location>
        <begin position="1"/>
        <end position="69"/>
    </location>
</feature>
<dbReference type="EMBL" id="GEDC01022149">
    <property type="protein sequence ID" value="JAS15149.1"/>
    <property type="molecule type" value="Transcribed_RNA"/>
</dbReference>
<gene>
    <name evidence="3" type="ORF">g.5350</name>
    <name evidence="2" type="ORF">g.5353</name>
</gene>
<evidence type="ECO:0000256" key="1">
    <source>
        <dbReference type="SAM" id="MobiDB-lite"/>
    </source>
</evidence>
<feature type="compositionally biased region" description="Polar residues" evidence="1">
    <location>
        <begin position="1"/>
        <end position="10"/>
    </location>
</feature>
<organism evidence="3">
    <name type="scientific">Clastoptera arizonana</name>
    <name type="common">Arizona spittle bug</name>
    <dbReference type="NCBI Taxonomy" id="38151"/>
    <lineage>
        <taxon>Eukaryota</taxon>
        <taxon>Metazoa</taxon>
        <taxon>Ecdysozoa</taxon>
        <taxon>Arthropoda</taxon>
        <taxon>Hexapoda</taxon>
        <taxon>Insecta</taxon>
        <taxon>Pterygota</taxon>
        <taxon>Neoptera</taxon>
        <taxon>Paraneoptera</taxon>
        <taxon>Hemiptera</taxon>
        <taxon>Auchenorrhyncha</taxon>
        <taxon>Cercopoidea</taxon>
        <taxon>Clastopteridae</taxon>
        <taxon>Clastoptera</taxon>
    </lineage>
</organism>